<dbReference type="GO" id="GO:0005886">
    <property type="term" value="C:plasma membrane"/>
    <property type="evidence" value="ECO:0007669"/>
    <property type="project" value="TreeGrafter"/>
</dbReference>
<comment type="similarity">
    <text evidence="1">Belongs to the peptidase A24 family.</text>
</comment>
<keyword evidence="2" id="KW-0812">Transmembrane</keyword>
<keyword evidence="2" id="KW-0472">Membrane</keyword>
<protein>
    <submittedName>
        <fullName evidence="4">Prepilin signal peptidase PulO (Type II secretory pathway) or related peptidase</fullName>
    </submittedName>
</protein>
<dbReference type="GO" id="GO:0006465">
    <property type="term" value="P:signal peptide processing"/>
    <property type="evidence" value="ECO:0007669"/>
    <property type="project" value="TreeGrafter"/>
</dbReference>
<sequence>MAAGLVLLWMGALSCYDVRRRRLPNLLTLPGAAAILLGAAATGHGPPALAGAAALSATYLLVHLLAPAAMGAGDVKLAIGLGGLAGCFGAPVWLLAALGAPLLTALVGVVRGACTVPHGPSMCLATAAAAGLAAFG</sequence>
<keyword evidence="2" id="KW-1133">Transmembrane helix</keyword>
<evidence type="ECO:0000313" key="4">
    <source>
        <dbReference type="EMBL" id="SPM27828.1"/>
    </source>
</evidence>
<name>A0A2U3N8I7_9MYCO</name>
<feature type="transmembrane region" description="Helical" evidence="2">
    <location>
        <begin position="49"/>
        <end position="70"/>
    </location>
</feature>
<dbReference type="PANTHER" id="PTHR30487:SF0">
    <property type="entry name" value="PREPILIN LEADER PEPTIDASE_N-METHYLTRANSFERASE-RELATED"/>
    <property type="match status" value="1"/>
</dbReference>
<dbReference type="Gene3D" id="1.20.120.1220">
    <property type="match status" value="1"/>
</dbReference>
<keyword evidence="5" id="KW-1185">Reference proteome</keyword>
<accession>A0A2U3N8I7</accession>
<feature type="transmembrane region" description="Helical" evidence="2">
    <location>
        <begin position="25"/>
        <end position="42"/>
    </location>
</feature>
<evidence type="ECO:0000256" key="2">
    <source>
        <dbReference type="SAM" id="Phobius"/>
    </source>
</evidence>
<dbReference type="Pfam" id="PF01478">
    <property type="entry name" value="Peptidase_A24"/>
    <property type="match status" value="1"/>
</dbReference>
<proteinExistence type="inferred from homology"/>
<dbReference type="PANTHER" id="PTHR30487">
    <property type="entry name" value="TYPE 4 PREPILIN-LIKE PROTEINS LEADER PEPTIDE-PROCESSING ENZYME"/>
    <property type="match status" value="1"/>
</dbReference>
<dbReference type="STRING" id="1841859.GCA_900157385_01310"/>
<evidence type="ECO:0000259" key="3">
    <source>
        <dbReference type="Pfam" id="PF01478"/>
    </source>
</evidence>
<dbReference type="AlphaFoldDB" id="A0A2U3N8I7"/>
<dbReference type="InterPro" id="IPR000045">
    <property type="entry name" value="Prepilin_IV_endopep_pep"/>
</dbReference>
<evidence type="ECO:0000313" key="5">
    <source>
        <dbReference type="Proteomes" id="UP000241595"/>
    </source>
</evidence>
<dbReference type="EMBL" id="FTRV01000010">
    <property type="protein sequence ID" value="SPM27828.1"/>
    <property type="molecule type" value="Genomic_DNA"/>
</dbReference>
<reference evidence="4 5" key="1">
    <citation type="submission" date="2017-01" db="EMBL/GenBank/DDBJ databases">
        <authorList>
            <consortium name="Urmite Genomes"/>
        </authorList>
    </citation>
    <scope>NUCLEOTIDE SEQUENCE [LARGE SCALE GENOMIC DNA]</scope>
    <source>
        <strain evidence="4 5">AB308</strain>
    </source>
</reference>
<organism evidence="4 5">
    <name type="scientific">Mycobacterium terramassiliense</name>
    <dbReference type="NCBI Taxonomy" id="1841859"/>
    <lineage>
        <taxon>Bacteria</taxon>
        <taxon>Bacillati</taxon>
        <taxon>Actinomycetota</taxon>
        <taxon>Actinomycetes</taxon>
        <taxon>Mycobacteriales</taxon>
        <taxon>Mycobacteriaceae</taxon>
        <taxon>Mycobacterium</taxon>
    </lineage>
</organism>
<feature type="domain" description="Prepilin type IV endopeptidase peptidase" evidence="3">
    <location>
        <begin position="6"/>
        <end position="98"/>
    </location>
</feature>
<dbReference type="InterPro" id="IPR050882">
    <property type="entry name" value="Prepilin_peptidase/N-MTase"/>
</dbReference>
<dbReference type="RefSeq" id="WP_077098686.1">
    <property type="nucleotide sequence ID" value="NZ_LT717699.1"/>
</dbReference>
<dbReference type="GO" id="GO:0004190">
    <property type="term" value="F:aspartic-type endopeptidase activity"/>
    <property type="evidence" value="ECO:0007669"/>
    <property type="project" value="InterPro"/>
</dbReference>
<evidence type="ECO:0000256" key="1">
    <source>
        <dbReference type="ARBA" id="ARBA00005801"/>
    </source>
</evidence>
<gene>
    <name evidence="4" type="ORF">MTAB308_1313</name>
</gene>
<dbReference type="Proteomes" id="UP000241595">
    <property type="component" value="Unassembled WGS sequence"/>
</dbReference>